<organism evidence="2 3">
    <name type="scientific">Botrytis hyacinthi</name>
    <dbReference type="NCBI Taxonomy" id="278943"/>
    <lineage>
        <taxon>Eukaryota</taxon>
        <taxon>Fungi</taxon>
        <taxon>Dikarya</taxon>
        <taxon>Ascomycota</taxon>
        <taxon>Pezizomycotina</taxon>
        <taxon>Leotiomycetes</taxon>
        <taxon>Helotiales</taxon>
        <taxon>Sclerotiniaceae</taxon>
        <taxon>Botrytis</taxon>
    </lineage>
</organism>
<accession>A0A4Z1H029</accession>
<reference evidence="2 3" key="1">
    <citation type="submission" date="2017-12" db="EMBL/GenBank/DDBJ databases">
        <title>Comparative genomics of Botrytis spp.</title>
        <authorList>
            <person name="Valero-Jimenez C.A."/>
            <person name="Tapia P."/>
            <person name="Veloso J."/>
            <person name="Silva-Moreno E."/>
            <person name="Staats M."/>
            <person name="Valdes J.H."/>
            <person name="Van Kan J.A.L."/>
        </authorList>
    </citation>
    <scope>NUCLEOTIDE SEQUENCE [LARGE SCALE GENOMIC DNA]</scope>
    <source>
        <strain evidence="2 3">Bh0001</strain>
    </source>
</reference>
<name>A0A4Z1H029_9HELO</name>
<feature type="region of interest" description="Disordered" evidence="1">
    <location>
        <begin position="1"/>
        <end position="21"/>
    </location>
</feature>
<dbReference type="EMBL" id="PQXK01000065">
    <property type="protein sequence ID" value="TGO38887.1"/>
    <property type="molecule type" value="Genomic_DNA"/>
</dbReference>
<gene>
    <name evidence="2" type="ORF">BHYA_0065g00220</name>
</gene>
<protein>
    <submittedName>
        <fullName evidence="2">Uncharacterized protein</fullName>
    </submittedName>
</protein>
<evidence type="ECO:0000313" key="2">
    <source>
        <dbReference type="EMBL" id="TGO38887.1"/>
    </source>
</evidence>
<proteinExistence type="predicted"/>
<evidence type="ECO:0000256" key="1">
    <source>
        <dbReference type="SAM" id="MobiDB-lite"/>
    </source>
</evidence>
<evidence type="ECO:0000313" key="3">
    <source>
        <dbReference type="Proteomes" id="UP000297814"/>
    </source>
</evidence>
<keyword evidence="3" id="KW-1185">Reference proteome</keyword>
<dbReference type="AlphaFoldDB" id="A0A4Z1H029"/>
<comment type="caution">
    <text evidence="2">The sequence shown here is derived from an EMBL/GenBank/DDBJ whole genome shotgun (WGS) entry which is preliminary data.</text>
</comment>
<sequence>MHTLRLRSVEERPDRGHGKKKPQCAVLCCLNTTSVKRNLSVDWTCTLLVVSIGLLGGIEVKSQLIKG</sequence>
<feature type="compositionally biased region" description="Basic and acidic residues" evidence="1">
    <location>
        <begin position="7"/>
        <end position="16"/>
    </location>
</feature>
<dbReference type="Proteomes" id="UP000297814">
    <property type="component" value="Unassembled WGS sequence"/>
</dbReference>